<evidence type="ECO:0000256" key="2">
    <source>
        <dbReference type="SAM" id="SignalP"/>
    </source>
</evidence>
<dbReference type="InterPro" id="IPR038404">
    <property type="entry name" value="TRAP_DctP_sf"/>
</dbReference>
<evidence type="ECO:0000313" key="4">
    <source>
        <dbReference type="Proteomes" id="UP000181985"/>
    </source>
</evidence>
<dbReference type="PANTHER" id="PTHR33376">
    <property type="match status" value="1"/>
</dbReference>
<accession>A0A1J0VKN2</accession>
<proteinExistence type="predicted"/>
<sequence>MNHSRTPSRMIPALLGLGMLGVSAMSHAETSLNVVGSWSSLELHRQFEKPFWSETLPAKSDGEIVTQVTTHDQMGIPGSDVYRYLGDGLFDVGMTVADYTVGDAPELEGLDLPMMAVDVEKAEQVAEAFRPLAESTMNERFNSHVLAIVPYPSQVLFCNTPIEGIEDLTDMKVRASGRSTGEFIEALGAQSLNIAFNEVPGSLERGVIDCAVTGSLSGYSAGWHEVSSHLLSLPMGGWDYVVTAINLDKWNGLDAATQELVQSSLDSEFVAPVWANARTETARGIACLTGQGECPLGDPAGMTLVVADIEDMAQARKALEEQVLPAWASRVDAETRQAWNDSVGQVVGLTADAP</sequence>
<dbReference type="EMBL" id="CP018139">
    <property type="protein sequence ID" value="APE32595.1"/>
    <property type="molecule type" value="Genomic_DNA"/>
</dbReference>
<evidence type="ECO:0000256" key="1">
    <source>
        <dbReference type="ARBA" id="ARBA00022729"/>
    </source>
</evidence>
<name>A0A1J0VKN2_9GAMM</name>
<dbReference type="RefSeq" id="WP_071946889.1">
    <property type="nucleotide sequence ID" value="NZ_CP018139.1"/>
</dbReference>
<dbReference type="KEGG" id="hsi:BOX17_13570"/>
<feature type="chain" id="PRO_5012588412" evidence="2">
    <location>
        <begin position="29"/>
        <end position="354"/>
    </location>
</feature>
<feature type="signal peptide" evidence="2">
    <location>
        <begin position="1"/>
        <end position="28"/>
    </location>
</feature>
<dbReference type="Proteomes" id="UP000181985">
    <property type="component" value="Chromosome"/>
</dbReference>
<organism evidence="3 4">
    <name type="scientific">Halomonas aestuarii</name>
    <dbReference type="NCBI Taxonomy" id="1897729"/>
    <lineage>
        <taxon>Bacteria</taxon>
        <taxon>Pseudomonadati</taxon>
        <taxon>Pseudomonadota</taxon>
        <taxon>Gammaproteobacteria</taxon>
        <taxon>Oceanospirillales</taxon>
        <taxon>Halomonadaceae</taxon>
        <taxon>Halomonas</taxon>
    </lineage>
</organism>
<reference evidence="4" key="1">
    <citation type="submission" date="2016-11" db="EMBL/GenBank/DDBJ databases">
        <title>Halolamina sediminis sp. nov., an extremely halophilic archaeon isolated from solar salt.</title>
        <authorList>
            <person name="Koh H.-W."/>
            <person name="Rani S."/>
            <person name="Park S.-J."/>
        </authorList>
    </citation>
    <scope>NUCLEOTIDE SEQUENCE [LARGE SCALE GENOMIC DNA]</scope>
    <source>
        <strain evidence="4">Hb3</strain>
    </source>
</reference>
<dbReference type="NCBIfam" id="NF037995">
    <property type="entry name" value="TRAP_S1"/>
    <property type="match status" value="1"/>
</dbReference>
<keyword evidence="1 2" id="KW-0732">Signal</keyword>
<dbReference type="Pfam" id="PF03480">
    <property type="entry name" value="DctP"/>
    <property type="match status" value="1"/>
</dbReference>
<dbReference type="Gene3D" id="3.40.190.170">
    <property type="entry name" value="Bacterial extracellular solute-binding protein, family 7"/>
    <property type="match status" value="1"/>
</dbReference>
<dbReference type="GO" id="GO:0055085">
    <property type="term" value="P:transmembrane transport"/>
    <property type="evidence" value="ECO:0007669"/>
    <property type="project" value="InterPro"/>
</dbReference>
<protein>
    <submittedName>
        <fullName evidence="3">C4-dicarboxylate ABC transporter substrate-binding protein</fullName>
    </submittedName>
</protein>
<dbReference type="AlphaFoldDB" id="A0A1J0VKN2"/>
<evidence type="ECO:0000313" key="3">
    <source>
        <dbReference type="EMBL" id="APE32595.1"/>
    </source>
</evidence>
<dbReference type="InterPro" id="IPR018389">
    <property type="entry name" value="DctP_fam"/>
</dbReference>
<dbReference type="CDD" id="cd13602">
    <property type="entry name" value="PBP2_TRAP_BpDctp6_7"/>
    <property type="match status" value="1"/>
</dbReference>
<keyword evidence="4" id="KW-1185">Reference proteome</keyword>
<gene>
    <name evidence="3" type="ORF">BOX17_13570</name>
</gene>
<dbReference type="PANTHER" id="PTHR33376:SF4">
    <property type="entry name" value="SIALIC ACID-BINDING PERIPLASMIC PROTEIN SIAP"/>
    <property type="match status" value="1"/>
</dbReference>